<dbReference type="GO" id="GO:0005737">
    <property type="term" value="C:cytoplasm"/>
    <property type="evidence" value="ECO:0007669"/>
    <property type="project" value="TreeGrafter"/>
</dbReference>
<proteinExistence type="predicted"/>
<dbReference type="EMBL" id="SRPS01000001">
    <property type="protein sequence ID" value="KAG5978679.1"/>
    <property type="molecule type" value="Genomic_DNA"/>
</dbReference>
<protein>
    <recommendedName>
        <fullName evidence="1">non-specific serine/threonine protein kinase</fullName>
        <ecNumber evidence="1">2.7.11.1</ecNumber>
    </recommendedName>
</protein>
<dbReference type="InterPro" id="IPR051334">
    <property type="entry name" value="SRPK"/>
</dbReference>
<dbReference type="OrthoDB" id="5979581at2759"/>
<comment type="catalytic activity">
    <reaction evidence="8">
        <text>L-seryl-[protein] + ATP = O-phospho-L-seryl-[protein] + ADP + H(+)</text>
        <dbReference type="Rhea" id="RHEA:17989"/>
        <dbReference type="Rhea" id="RHEA-COMP:9863"/>
        <dbReference type="Rhea" id="RHEA-COMP:11604"/>
        <dbReference type="ChEBI" id="CHEBI:15378"/>
        <dbReference type="ChEBI" id="CHEBI:29999"/>
        <dbReference type="ChEBI" id="CHEBI:30616"/>
        <dbReference type="ChEBI" id="CHEBI:83421"/>
        <dbReference type="ChEBI" id="CHEBI:456216"/>
        <dbReference type="EC" id="2.7.11.1"/>
    </reaction>
</comment>
<evidence type="ECO:0000256" key="6">
    <source>
        <dbReference type="ARBA" id="ARBA00022840"/>
    </source>
</evidence>
<feature type="domain" description="Protein kinase" evidence="10">
    <location>
        <begin position="73"/>
        <end position="427"/>
    </location>
</feature>
<dbReference type="Pfam" id="PF00069">
    <property type="entry name" value="Pkinase"/>
    <property type="match status" value="2"/>
</dbReference>
<dbReference type="InterPro" id="IPR000719">
    <property type="entry name" value="Prot_kinase_dom"/>
</dbReference>
<dbReference type="Gene3D" id="3.30.200.20">
    <property type="entry name" value="Phosphorylase Kinase, domain 1"/>
    <property type="match status" value="1"/>
</dbReference>
<dbReference type="SUPFAM" id="SSF56112">
    <property type="entry name" value="Protein kinase-like (PK-like)"/>
    <property type="match status" value="1"/>
</dbReference>
<evidence type="ECO:0000313" key="12">
    <source>
        <dbReference type="Proteomes" id="UP000784919"/>
    </source>
</evidence>
<evidence type="ECO:0000259" key="10">
    <source>
        <dbReference type="PROSITE" id="PS50011"/>
    </source>
</evidence>
<dbReference type="AlphaFoldDB" id="A0A9P7SSJ8"/>
<keyword evidence="5" id="KW-0418">Kinase</keyword>
<dbReference type="GO" id="GO:0005524">
    <property type="term" value="F:ATP binding"/>
    <property type="evidence" value="ECO:0007669"/>
    <property type="project" value="UniProtKB-UniRule"/>
</dbReference>
<keyword evidence="2" id="KW-0723">Serine/threonine-protein kinase</keyword>
<dbReference type="GO" id="GO:0000245">
    <property type="term" value="P:spliceosomal complex assembly"/>
    <property type="evidence" value="ECO:0007669"/>
    <property type="project" value="TreeGrafter"/>
</dbReference>
<dbReference type="Gene3D" id="1.10.510.10">
    <property type="entry name" value="Transferase(Phosphotransferase) domain 1"/>
    <property type="match status" value="1"/>
</dbReference>
<keyword evidence="6 9" id="KW-0067">ATP-binding</keyword>
<evidence type="ECO:0000256" key="8">
    <source>
        <dbReference type="ARBA" id="ARBA00048679"/>
    </source>
</evidence>
<dbReference type="PROSITE" id="PS50011">
    <property type="entry name" value="PROTEIN_KINASE_DOM"/>
    <property type="match status" value="1"/>
</dbReference>
<keyword evidence="4 9" id="KW-0547">Nucleotide-binding</keyword>
<dbReference type="GO" id="GO:0004674">
    <property type="term" value="F:protein serine/threonine kinase activity"/>
    <property type="evidence" value="ECO:0007669"/>
    <property type="project" value="UniProtKB-KW"/>
</dbReference>
<dbReference type="PANTHER" id="PTHR47634">
    <property type="entry name" value="PROTEIN KINASE DOMAIN-CONTAINING PROTEIN-RELATED"/>
    <property type="match status" value="1"/>
</dbReference>
<dbReference type="EC" id="2.7.11.1" evidence="1"/>
<dbReference type="InterPro" id="IPR017441">
    <property type="entry name" value="Protein_kinase_ATP_BS"/>
</dbReference>
<dbReference type="PANTHER" id="PTHR47634:SF9">
    <property type="entry name" value="PROTEIN KINASE DOMAIN-CONTAINING PROTEIN-RELATED"/>
    <property type="match status" value="1"/>
</dbReference>
<sequence>MIYSISPRISFVSTKIFTLISPCLRRLNSTRHPPSEINLQDYKPTIAAEPLYRYRPGGYHPIALGDALKDGRYKILHKLGWGGFATTWAAKDRKDDRYVAIKITMSELENSRELKVLRALSALSENHPGSAHVNRLLDHFTLVGPNGTHNCLVLELVGPGVQELVLERFKDHRLPSRLAKVFAKQALQGLDFLAANDIGHGDLHTRNLAVVAPNLDSLNEEDFIAELGEPETGAVIRMDGAPLTHNLPTHLTRSASFQRQDFMPSSSCPSIKIIDFGEAFLSDDAPSTLHTPLYLKAPEIVFGDRLDRRVDLWSAGCLIFELVTGQPPFDTVAMTPALIVGQMIEVTSDKVPSKWQAKWHAMQQDAPEQDESFTLKKWLEDVYFNSNKQAEFTPEEVAEIYEVVAAMLRLEPSRRATPSESLARAWFQ</sequence>
<accession>A0A9P7SSJ8</accession>
<gene>
    <name evidence="11" type="ORF">E4U56_000119</name>
</gene>
<dbReference type="Proteomes" id="UP000784919">
    <property type="component" value="Unassembled WGS sequence"/>
</dbReference>
<name>A0A9P7SSJ8_9HYPO</name>
<evidence type="ECO:0000313" key="11">
    <source>
        <dbReference type="EMBL" id="KAG5978679.1"/>
    </source>
</evidence>
<dbReference type="GO" id="GO:0050684">
    <property type="term" value="P:regulation of mRNA processing"/>
    <property type="evidence" value="ECO:0007669"/>
    <property type="project" value="TreeGrafter"/>
</dbReference>
<dbReference type="InterPro" id="IPR011009">
    <property type="entry name" value="Kinase-like_dom_sf"/>
</dbReference>
<evidence type="ECO:0000256" key="7">
    <source>
        <dbReference type="ARBA" id="ARBA00047899"/>
    </source>
</evidence>
<evidence type="ECO:0000256" key="2">
    <source>
        <dbReference type="ARBA" id="ARBA00022527"/>
    </source>
</evidence>
<evidence type="ECO:0000256" key="3">
    <source>
        <dbReference type="ARBA" id="ARBA00022679"/>
    </source>
</evidence>
<dbReference type="PROSITE" id="PS00107">
    <property type="entry name" value="PROTEIN_KINASE_ATP"/>
    <property type="match status" value="1"/>
</dbReference>
<comment type="catalytic activity">
    <reaction evidence="7">
        <text>L-threonyl-[protein] + ATP = O-phospho-L-threonyl-[protein] + ADP + H(+)</text>
        <dbReference type="Rhea" id="RHEA:46608"/>
        <dbReference type="Rhea" id="RHEA-COMP:11060"/>
        <dbReference type="Rhea" id="RHEA-COMP:11605"/>
        <dbReference type="ChEBI" id="CHEBI:15378"/>
        <dbReference type="ChEBI" id="CHEBI:30013"/>
        <dbReference type="ChEBI" id="CHEBI:30616"/>
        <dbReference type="ChEBI" id="CHEBI:61977"/>
        <dbReference type="ChEBI" id="CHEBI:456216"/>
        <dbReference type="EC" id="2.7.11.1"/>
    </reaction>
</comment>
<evidence type="ECO:0000256" key="5">
    <source>
        <dbReference type="ARBA" id="ARBA00022777"/>
    </source>
</evidence>
<keyword evidence="3" id="KW-0808">Transferase</keyword>
<evidence type="ECO:0000256" key="9">
    <source>
        <dbReference type="PROSITE-ProRule" id="PRU10141"/>
    </source>
</evidence>
<dbReference type="GO" id="GO:0005634">
    <property type="term" value="C:nucleus"/>
    <property type="evidence" value="ECO:0007669"/>
    <property type="project" value="TreeGrafter"/>
</dbReference>
<feature type="binding site" evidence="9">
    <location>
        <position position="102"/>
    </location>
    <ligand>
        <name>ATP</name>
        <dbReference type="ChEBI" id="CHEBI:30616"/>
    </ligand>
</feature>
<organism evidence="11 12">
    <name type="scientific">Claviceps arundinis</name>
    <dbReference type="NCBI Taxonomy" id="1623583"/>
    <lineage>
        <taxon>Eukaryota</taxon>
        <taxon>Fungi</taxon>
        <taxon>Dikarya</taxon>
        <taxon>Ascomycota</taxon>
        <taxon>Pezizomycotina</taxon>
        <taxon>Sordariomycetes</taxon>
        <taxon>Hypocreomycetidae</taxon>
        <taxon>Hypocreales</taxon>
        <taxon>Clavicipitaceae</taxon>
        <taxon>Claviceps</taxon>
    </lineage>
</organism>
<reference evidence="11" key="1">
    <citation type="journal article" date="2020" name="bioRxiv">
        <title>Whole genome comparisons of ergot fungi reveals the divergence and evolution of species within the genus Claviceps are the result of varying mechanisms driving genome evolution and host range expansion.</title>
        <authorList>
            <person name="Wyka S.A."/>
            <person name="Mondo S.J."/>
            <person name="Liu M."/>
            <person name="Dettman J."/>
            <person name="Nalam V."/>
            <person name="Broders K.D."/>
        </authorList>
    </citation>
    <scope>NUCLEOTIDE SEQUENCE</scope>
    <source>
        <strain evidence="11">CCC 1102</strain>
    </source>
</reference>
<evidence type="ECO:0000256" key="1">
    <source>
        <dbReference type="ARBA" id="ARBA00012513"/>
    </source>
</evidence>
<evidence type="ECO:0000256" key="4">
    <source>
        <dbReference type="ARBA" id="ARBA00022741"/>
    </source>
</evidence>
<comment type="caution">
    <text evidence="11">The sequence shown here is derived from an EMBL/GenBank/DDBJ whole genome shotgun (WGS) entry which is preliminary data.</text>
</comment>